<name>A0A413RRC7_9CELL</name>
<dbReference type="GO" id="GO:0016705">
    <property type="term" value="F:oxidoreductase activity, acting on paired donors, with incorporation or reduction of molecular oxygen"/>
    <property type="evidence" value="ECO:0007669"/>
    <property type="project" value="InterPro"/>
</dbReference>
<comment type="caution">
    <text evidence="3">The sequence shown here is derived from an EMBL/GenBank/DDBJ whole genome shotgun (WGS) entry which is preliminary data.</text>
</comment>
<dbReference type="Pfam" id="PF00296">
    <property type="entry name" value="Bac_luciferase"/>
    <property type="match status" value="1"/>
</dbReference>
<accession>A0A413RRC7</accession>
<keyword evidence="1" id="KW-0560">Oxidoreductase</keyword>
<feature type="domain" description="Luciferase-like" evidence="2">
    <location>
        <begin position="20"/>
        <end position="298"/>
    </location>
</feature>
<dbReference type="EMBL" id="QWKP01000069">
    <property type="protein sequence ID" value="RHA44461.1"/>
    <property type="molecule type" value="Genomic_DNA"/>
</dbReference>
<dbReference type="AlphaFoldDB" id="A0A413RRC7"/>
<dbReference type="InterPro" id="IPR050564">
    <property type="entry name" value="F420-G6PD/mer"/>
</dbReference>
<dbReference type="OrthoDB" id="675245at2"/>
<protein>
    <submittedName>
        <fullName evidence="3">LLM class flavin-dependent oxidoreductase</fullName>
    </submittedName>
</protein>
<gene>
    <name evidence="3" type="ORF">D1825_01140</name>
</gene>
<dbReference type="PANTHER" id="PTHR43244">
    <property type="match status" value="1"/>
</dbReference>
<dbReference type="InterPro" id="IPR011251">
    <property type="entry name" value="Luciferase-like_dom"/>
</dbReference>
<evidence type="ECO:0000313" key="3">
    <source>
        <dbReference type="EMBL" id="RHA44461.1"/>
    </source>
</evidence>
<dbReference type="RefSeq" id="WP_118765684.1">
    <property type="nucleotide sequence ID" value="NZ_QWKP01000069.1"/>
</dbReference>
<evidence type="ECO:0000256" key="1">
    <source>
        <dbReference type="ARBA" id="ARBA00023002"/>
    </source>
</evidence>
<reference evidence="3 4" key="1">
    <citation type="submission" date="2018-08" db="EMBL/GenBank/DDBJ databases">
        <title>Cellulomonas rhizosphaerae sp. nov., a novel actinomycete isolated from soil.</title>
        <authorList>
            <person name="Tian Y."/>
        </authorList>
    </citation>
    <scope>NUCLEOTIDE SEQUENCE [LARGE SCALE GENOMIC DNA]</scope>
    <source>
        <strain evidence="3 4">NEAU-TCZ24</strain>
    </source>
</reference>
<dbReference type="Proteomes" id="UP000283374">
    <property type="component" value="Unassembled WGS sequence"/>
</dbReference>
<evidence type="ECO:0000259" key="2">
    <source>
        <dbReference type="Pfam" id="PF00296"/>
    </source>
</evidence>
<dbReference type="SUPFAM" id="SSF51679">
    <property type="entry name" value="Bacterial luciferase-like"/>
    <property type="match status" value="1"/>
</dbReference>
<organism evidence="3 4">
    <name type="scientific">Cellulomonas rhizosphaerae</name>
    <dbReference type="NCBI Taxonomy" id="2293719"/>
    <lineage>
        <taxon>Bacteria</taxon>
        <taxon>Bacillati</taxon>
        <taxon>Actinomycetota</taxon>
        <taxon>Actinomycetes</taxon>
        <taxon>Micrococcales</taxon>
        <taxon>Cellulomonadaceae</taxon>
        <taxon>Cellulomonas</taxon>
    </lineage>
</organism>
<dbReference type="PANTHER" id="PTHR43244:SF1">
    <property type="entry name" value="5,10-METHYLENETETRAHYDROMETHANOPTERIN REDUCTASE"/>
    <property type="match status" value="1"/>
</dbReference>
<sequence>MSGTRPKDDAVGVVLPRDLPAGRVLAYARRAEELGFDELWVVEDLGFRGGTAQAAAVLAVTSRIRVGVGILPTAARNVAFAAMEIASLAELFPGRVDVGVGHGMPHWMRSVGAWPASPLTLLDEYVSTLRALLRGERVTIEGRYVQLSGVELETRPDVVPPILTGVRGPRSLAVSGAVADGTILAEPVTPEYVASTLGHVAADGPHRLVGYNVAAVGDDPDATFATARAGLEWIGEPDWAPHITPLPFADELAALRASSASREEFVAAMPDEWVSTLAVVGPAATARARIDELHAAGLASVVLVPVGSDPFAALSSLATVLRG</sequence>
<dbReference type="InterPro" id="IPR036661">
    <property type="entry name" value="Luciferase-like_sf"/>
</dbReference>
<evidence type="ECO:0000313" key="4">
    <source>
        <dbReference type="Proteomes" id="UP000283374"/>
    </source>
</evidence>
<dbReference type="Gene3D" id="3.20.20.30">
    <property type="entry name" value="Luciferase-like domain"/>
    <property type="match status" value="1"/>
</dbReference>
<proteinExistence type="predicted"/>
<keyword evidence="4" id="KW-1185">Reference proteome</keyword>